<organism evidence="2 3">
    <name type="scientific">Heterodera trifolii</name>
    <dbReference type="NCBI Taxonomy" id="157864"/>
    <lineage>
        <taxon>Eukaryota</taxon>
        <taxon>Metazoa</taxon>
        <taxon>Ecdysozoa</taxon>
        <taxon>Nematoda</taxon>
        <taxon>Chromadorea</taxon>
        <taxon>Rhabditida</taxon>
        <taxon>Tylenchina</taxon>
        <taxon>Tylenchomorpha</taxon>
        <taxon>Tylenchoidea</taxon>
        <taxon>Heteroderidae</taxon>
        <taxon>Heteroderinae</taxon>
        <taxon>Heterodera</taxon>
    </lineage>
</organism>
<comment type="caution">
    <text evidence="2">The sequence shown here is derived from an EMBL/GenBank/DDBJ whole genome shotgun (WGS) entry which is preliminary data.</text>
</comment>
<name>A0ABD2K4C7_9BILA</name>
<evidence type="ECO:0008006" key="4">
    <source>
        <dbReference type="Google" id="ProtNLM"/>
    </source>
</evidence>
<accession>A0ABD2K4C7</accession>
<protein>
    <recommendedName>
        <fullName evidence="4">Pepsin inhibitor-3-like repeated domain-containing protein</fullName>
    </recommendedName>
</protein>
<sequence length="152" mass="16655">MNSHSLLLSLLTLLLSIAANGHFCFGKAMGEQRTRRVAAVDNGNFIVVDGSVSVVNGVISGNGCYYHDGKVTDYGKTRTLTGAERAKLKKFIDEMQQMSVNFAQEMQRMFSGTFPFGPPAAPPPQFHLPPQVPCFCSSSSCSKFREKANRMK</sequence>
<keyword evidence="3" id="KW-1185">Reference proteome</keyword>
<feature type="chain" id="PRO_5044825393" description="Pepsin inhibitor-3-like repeated domain-containing protein" evidence="1">
    <location>
        <begin position="22"/>
        <end position="152"/>
    </location>
</feature>
<evidence type="ECO:0000313" key="3">
    <source>
        <dbReference type="Proteomes" id="UP001620626"/>
    </source>
</evidence>
<dbReference type="AlphaFoldDB" id="A0ABD2K4C7"/>
<dbReference type="EMBL" id="JBICBT010000832">
    <property type="protein sequence ID" value="KAL3097747.1"/>
    <property type="molecule type" value="Genomic_DNA"/>
</dbReference>
<proteinExistence type="predicted"/>
<keyword evidence="1" id="KW-0732">Signal</keyword>
<gene>
    <name evidence="2" type="ORF">niasHT_026843</name>
</gene>
<dbReference type="InterPro" id="IPR038412">
    <property type="entry name" value="Pepsin-I3_sf"/>
</dbReference>
<reference evidence="2 3" key="1">
    <citation type="submission" date="2024-10" db="EMBL/GenBank/DDBJ databases">
        <authorList>
            <person name="Kim D."/>
        </authorList>
    </citation>
    <scope>NUCLEOTIDE SEQUENCE [LARGE SCALE GENOMIC DNA]</scope>
    <source>
        <strain evidence="2">BH-2024</strain>
    </source>
</reference>
<evidence type="ECO:0000313" key="2">
    <source>
        <dbReference type="EMBL" id="KAL3097747.1"/>
    </source>
</evidence>
<feature type="signal peptide" evidence="1">
    <location>
        <begin position="1"/>
        <end position="21"/>
    </location>
</feature>
<dbReference type="Gene3D" id="3.30.1120.50">
    <property type="entry name" value="Pepsin inhibitor-3"/>
    <property type="match status" value="1"/>
</dbReference>
<evidence type="ECO:0000256" key="1">
    <source>
        <dbReference type="SAM" id="SignalP"/>
    </source>
</evidence>
<dbReference type="Proteomes" id="UP001620626">
    <property type="component" value="Unassembled WGS sequence"/>
</dbReference>